<dbReference type="InterPro" id="IPR001352">
    <property type="entry name" value="RNase_HII/HIII"/>
</dbReference>
<keyword evidence="10 14" id="KW-0479">Metal-binding</keyword>
<evidence type="ECO:0000256" key="13">
    <source>
        <dbReference type="ARBA" id="ARBA00023211"/>
    </source>
</evidence>
<comment type="subcellular location">
    <subcellularLocation>
        <location evidence="4 14">Cytoplasm</location>
    </subcellularLocation>
</comment>
<dbReference type="InterPro" id="IPR024567">
    <property type="entry name" value="RNase_HII/HIII_dom"/>
</dbReference>
<evidence type="ECO:0000256" key="4">
    <source>
        <dbReference type="ARBA" id="ARBA00004496"/>
    </source>
</evidence>
<organism evidence="18 19">
    <name type="scientific">Roseofilum acuticapitatum BLCC-M154</name>
    <dbReference type="NCBI Taxonomy" id="3022444"/>
    <lineage>
        <taxon>Bacteria</taxon>
        <taxon>Bacillati</taxon>
        <taxon>Cyanobacteriota</taxon>
        <taxon>Cyanophyceae</taxon>
        <taxon>Desertifilales</taxon>
        <taxon>Desertifilaceae</taxon>
        <taxon>Roseofilum</taxon>
        <taxon>Roseofilum acuticapitatum</taxon>
    </lineage>
</organism>
<comment type="cofactor">
    <cofactor evidence="14 15">
        <name>Mn(2+)</name>
        <dbReference type="ChEBI" id="CHEBI:29035"/>
    </cofactor>
    <cofactor evidence="14 15">
        <name>Mg(2+)</name>
        <dbReference type="ChEBI" id="CHEBI:18420"/>
    </cofactor>
    <text evidence="14 15">Manganese or magnesium. Binds 1 divalent metal ion per monomer in the absence of substrate. May bind a second metal ion after substrate binding.</text>
</comment>
<keyword evidence="13 14" id="KW-0464">Manganese</keyword>
<dbReference type="PROSITE" id="PS51975">
    <property type="entry name" value="RNASE_H_2"/>
    <property type="match status" value="1"/>
</dbReference>
<evidence type="ECO:0000259" key="17">
    <source>
        <dbReference type="PROSITE" id="PS51975"/>
    </source>
</evidence>
<accession>A0ABT7ARY5</accession>
<dbReference type="PANTHER" id="PTHR10954:SF18">
    <property type="entry name" value="RIBONUCLEASE HII"/>
    <property type="match status" value="1"/>
</dbReference>
<dbReference type="SUPFAM" id="SSF53098">
    <property type="entry name" value="Ribonuclease H-like"/>
    <property type="match status" value="1"/>
</dbReference>
<evidence type="ECO:0000256" key="5">
    <source>
        <dbReference type="ARBA" id="ARBA00007383"/>
    </source>
</evidence>
<comment type="function">
    <text evidence="3 14 16">Endonuclease that specifically degrades the RNA of RNA-DNA hybrids.</text>
</comment>
<dbReference type="Gene3D" id="3.30.420.10">
    <property type="entry name" value="Ribonuclease H-like superfamily/Ribonuclease H"/>
    <property type="match status" value="1"/>
</dbReference>
<comment type="catalytic activity">
    <reaction evidence="1 14 15 16">
        <text>Endonucleolytic cleavage to 5'-phosphomonoester.</text>
        <dbReference type="EC" id="3.1.26.4"/>
    </reaction>
</comment>
<dbReference type="InterPro" id="IPR012337">
    <property type="entry name" value="RNaseH-like_sf"/>
</dbReference>
<keyword evidence="9 14" id="KW-0540">Nuclease</keyword>
<comment type="cofactor">
    <cofactor evidence="2">
        <name>Mg(2+)</name>
        <dbReference type="ChEBI" id="CHEBI:18420"/>
    </cofactor>
</comment>
<evidence type="ECO:0000256" key="2">
    <source>
        <dbReference type="ARBA" id="ARBA00001946"/>
    </source>
</evidence>
<evidence type="ECO:0000313" key="19">
    <source>
        <dbReference type="Proteomes" id="UP001235303"/>
    </source>
</evidence>
<feature type="binding site" evidence="14 15">
    <location>
        <position position="12"/>
    </location>
    <ligand>
        <name>a divalent metal cation</name>
        <dbReference type="ChEBI" id="CHEBI:60240"/>
    </ligand>
</feature>
<dbReference type="EC" id="3.1.26.4" evidence="6 14"/>
<evidence type="ECO:0000256" key="9">
    <source>
        <dbReference type="ARBA" id="ARBA00022722"/>
    </source>
</evidence>
<feature type="binding site" evidence="14 15">
    <location>
        <position position="13"/>
    </location>
    <ligand>
        <name>a divalent metal cation</name>
        <dbReference type="ChEBI" id="CHEBI:60240"/>
    </ligand>
</feature>
<dbReference type="InterPro" id="IPR022898">
    <property type="entry name" value="RNase_HII"/>
</dbReference>
<evidence type="ECO:0000256" key="12">
    <source>
        <dbReference type="ARBA" id="ARBA00022801"/>
    </source>
</evidence>
<comment type="caution">
    <text evidence="18">The sequence shown here is derived from an EMBL/GenBank/DDBJ whole genome shotgun (WGS) entry which is preliminary data.</text>
</comment>
<dbReference type="InterPro" id="IPR036397">
    <property type="entry name" value="RNaseH_sf"/>
</dbReference>
<feature type="binding site" evidence="14 15">
    <location>
        <position position="108"/>
    </location>
    <ligand>
        <name>a divalent metal cation</name>
        <dbReference type="ChEBI" id="CHEBI:60240"/>
    </ligand>
</feature>
<name>A0ABT7ARY5_9CYAN</name>
<dbReference type="NCBIfam" id="NF000595">
    <property type="entry name" value="PRK00015.1-3"/>
    <property type="match status" value="1"/>
</dbReference>
<evidence type="ECO:0000256" key="8">
    <source>
        <dbReference type="ARBA" id="ARBA00022490"/>
    </source>
</evidence>
<dbReference type="GO" id="GO:0004523">
    <property type="term" value="F:RNA-DNA hybrid ribonuclease activity"/>
    <property type="evidence" value="ECO:0007669"/>
    <property type="project" value="UniProtKB-EC"/>
</dbReference>
<gene>
    <name evidence="14" type="primary">rnhB</name>
    <name evidence="18" type="ORF">PMG71_09525</name>
</gene>
<dbReference type="NCBIfam" id="NF010537">
    <property type="entry name" value="PRK13925.1"/>
    <property type="match status" value="1"/>
</dbReference>
<keyword evidence="19" id="KW-1185">Reference proteome</keyword>
<dbReference type="PANTHER" id="PTHR10954">
    <property type="entry name" value="RIBONUCLEASE H2 SUBUNIT A"/>
    <property type="match status" value="1"/>
</dbReference>
<dbReference type="HAMAP" id="MF_00052_B">
    <property type="entry name" value="RNase_HII_B"/>
    <property type="match status" value="1"/>
</dbReference>
<keyword evidence="12 14" id="KW-0378">Hydrolase</keyword>
<evidence type="ECO:0000256" key="10">
    <source>
        <dbReference type="ARBA" id="ARBA00022723"/>
    </source>
</evidence>
<evidence type="ECO:0000313" key="18">
    <source>
        <dbReference type="EMBL" id="MDJ1169665.1"/>
    </source>
</evidence>
<evidence type="ECO:0000256" key="14">
    <source>
        <dbReference type="HAMAP-Rule" id="MF_00052"/>
    </source>
</evidence>
<dbReference type="Pfam" id="PF01351">
    <property type="entry name" value="RNase_HII"/>
    <property type="match status" value="1"/>
</dbReference>
<evidence type="ECO:0000256" key="16">
    <source>
        <dbReference type="RuleBase" id="RU003515"/>
    </source>
</evidence>
<evidence type="ECO:0000256" key="11">
    <source>
        <dbReference type="ARBA" id="ARBA00022759"/>
    </source>
</evidence>
<proteinExistence type="inferred from homology"/>
<dbReference type="RefSeq" id="WP_283753422.1">
    <property type="nucleotide sequence ID" value="NZ_JAQOSP010000064.1"/>
</dbReference>
<sequence>MLDRVIHVAGVDEVGRGSLFGPVVAAAVILSPEGAHRLQDLGVRDSKTLSHRQRQKLLGKITEWAIDCQLGVASVAEIDRFNILQASLLAMKRAVLKLGELPQVCLVDGTHPIPQLERVQRTVVKGDRTEVAIAAASIVAKVWRDELITRLDPLFPQYDLRTNKGYGTKKHREAIAEWGLSCLHRRSFKLKSIQH</sequence>
<feature type="domain" description="RNase H type-2" evidence="17">
    <location>
        <begin position="6"/>
        <end position="195"/>
    </location>
</feature>
<evidence type="ECO:0000256" key="1">
    <source>
        <dbReference type="ARBA" id="ARBA00000077"/>
    </source>
</evidence>
<dbReference type="CDD" id="cd07182">
    <property type="entry name" value="RNase_HII_bacteria_HII_like"/>
    <property type="match status" value="1"/>
</dbReference>
<comment type="similarity">
    <text evidence="5 14 16">Belongs to the RNase HII family.</text>
</comment>
<protein>
    <recommendedName>
        <fullName evidence="7 14">Ribonuclease HII</fullName>
        <shortName evidence="14">RNase HII</shortName>
        <ecNumber evidence="6 14">3.1.26.4</ecNumber>
    </recommendedName>
</protein>
<keyword evidence="11 14" id="KW-0255">Endonuclease</keyword>
<reference evidence="18 19" key="1">
    <citation type="submission" date="2023-01" db="EMBL/GenBank/DDBJ databases">
        <title>Novel diversity within Roseofilum (Cyanobacteria; Desertifilaceae) from marine benthic mats with descriptions of four novel species.</title>
        <authorList>
            <person name="Wang Y."/>
            <person name="Berthold D.E."/>
            <person name="Hu J."/>
            <person name="Lefler F.W."/>
            <person name="Laughinghouse H.D. IV."/>
        </authorList>
    </citation>
    <scope>NUCLEOTIDE SEQUENCE [LARGE SCALE GENOMIC DNA]</scope>
    <source>
        <strain evidence="18 19">BLCC-M154</strain>
    </source>
</reference>
<keyword evidence="8 14" id="KW-0963">Cytoplasm</keyword>
<dbReference type="EMBL" id="JAQOSP010000064">
    <property type="protein sequence ID" value="MDJ1169665.1"/>
    <property type="molecule type" value="Genomic_DNA"/>
</dbReference>
<evidence type="ECO:0000256" key="6">
    <source>
        <dbReference type="ARBA" id="ARBA00012180"/>
    </source>
</evidence>
<evidence type="ECO:0000256" key="7">
    <source>
        <dbReference type="ARBA" id="ARBA00019179"/>
    </source>
</evidence>
<evidence type="ECO:0000256" key="15">
    <source>
        <dbReference type="PROSITE-ProRule" id="PRU01319"/>
    </source>
</evidence>
<evidence type="ECO:0000256" key="3">
    <source>
        <dbReference type="ARBA" id="ARBA00004065"/>
    </source>
</evidence>
<dbReference type="Proteomes" id="UP001235303">
    <property type="component" value="Unassembled WGS sequence"/>
</dbReference>